<dbReference type="Gramene" id="OPUNC07G25130.1">
    <property type="protein sequence ID" value="OPUNC07G25130.1"/>
    <property type="gene ID" value="OPUNC07G25130"/>
</dbReference>
<feature type="compositionally biased region" description="Low complexity" evidence="2">
    <location>
        <begin position="1098"/>
        <end position="1107"/>
    </location>
</feature>
<dbReference type="SUPFAM" id="SSF117289">
    <property type="entry name" value="Nucleoporin domain"/>
    <property type="match status" value="1"/>
</dbReference>
<feature type="compositionally biased region" description="Low complexity" evidence="2">
    <location>
        <begin position="1360"/>
        <end position="1371"/>
    </location>
</feature>
<evidence type="ECO:0000256" key="2">
    <source>
        <dbReference type="SAM" id="MobiDB-lite"/>
    </source>
</evidence>
<dbReference type="InterPro" id="IPR044694">
    <property type="entry name" value="NUP214"/>
</dbReference>
<feature type="compositionally biased region" description="Polar residues" evidence="2">
    <location>
        <begin position="1326"/>
        <end position="1345"/>
    </location>
</feature>
<feature type="compositionally biased region" description="Low complexity" evidence="2">
    <location>
        <begin position="641"/>
        <end position="661"/>
    </location>
</feature>
<feature type="region of interest" description="Disordered" evidence="2">
    <location>
        <begin position="476"/>
        <end position="521"/>
    </location>
</feature>
<feature type="region of interest" description="Disordered" evidence="2">
    <location>
        <begin position="1069"/>
        <end position="1107"/>
    </location>
</feature>
<reference evidence="3" key="2">
    <citation type="submission" date="2018-05" db="EMBL/GenBank/DDBJ databases">
        <title>OpunRS2 (Oryza punctata Reference Sequence Version 2).</title>
        <authorList>
            <person name="Zhang J."/>
            <person name="Kudrna D."/>
            <person name="Lee S."/>
            <person name="Talag J."/>
            <person name="Welchert J."/>
            <person name="Wing R.A."/>
        </authorList>
    </citation>
    <scope>NUCLEOTIDE SEQUENCE [LARGE SCALE GENOMIC DNA]</scope>
</reference>
<protein>
    <recommendedName>
        <fullName evidence="5">Nuclear pore complex protein NUP214</fullName>
    </recommendedName>
</protein>
<feature type="compositionally biased region" description="Polar residues" evidence="2">
    <location>
        <begin position="499"/>
        <end position="510"/>
    </location>
</feature>
<feature type="compositionally biased region" description="Acidic residues" evidence="2">
    <location>
        <begin position="1422"/>
        <end position="1431"/>
    </location>
</feature>
<feature type="compositionally biased region" description="Low complexity" evidence="2">
    <location>
        <begin position="1390"/>
        <end position="1408"/>
    </location>
</feature>
<feature type="region of interest" description="Disordered" evidence="2">
    <location>
        <begin position="566"/>
        <end position="694"/>
    </location>
</feature>
<feature type="coiled-coil region" evidence="1">
    <location>
        <begin position="821"/>
        <end position="848"/>
    </location>
</feature>
<sequence length="1726" mass="181148">MAPPRELDLSDEVEGEEDGTTDFVFRLAGDPIPLLPTTSSPLPLFDLQSPPSRPLAVSNRRAAVFLAHPNGFMAATTKALIEASKEAREKGKANTRCAQDCCVADIPLPGVSLLDLTRDESVLAACAGGVIHFFSASSLLTDKDVEPLSSCTLEGSSTVKDFKWLNHASKAFIVLSKDGLLSQGSLGEGLKDIMENVDAVDCCKEGTHIVLSKKKKLNILSSDFKEICCMSLLFQLWSDDSDSDVASIKVDSIGWVRDDSIVVGCVRLNEEGNEEGYLVQVIRSSGNTFFENSSKPVVFTYVDFFRGIMDDVLPSGVGPNLLLGYLYCWDLMVASNKKSIDEHISLLKWSSATDDKKTVVYLEMLEDKYSPRIDLQENGDDNVILGFGVENVSLFQKINVTVGPEQKEVAPQHILLYLTGEGKLNIYYLARISDPSELPQTKLSAIEDSGVKKEISPVTVSGKEFTLSATSSLDKSIHTESGAELSSVQPDRDLHGSTDLKNSSPVSQTKEIVASSPAPASFLGPASNLKPGISFSFSTANSVGTSPAGSNTSSELASSWQQSSSSNFVNNQLGKGSIPSTQPVGAFGGSQNSKKDGGSLSFKSPVFTSDGSALVKPGERNEAGFGSHPLQSSYTTDKKVPSSVGLSSKPSPSVSPIKPSSTGFRTGNLEAFPTSHGSPLPQESIDKPHNRTHAAVDHSKNFKLGAMFDTEQDLSKKFYSINDMTKELDTLLSYIEKDGGFRDACITFQERPLSMFEGDLQNFLELLQIFKNKIAEQCSRVEDLRNKMQAYMKGIVDQSSDTQYWDIWNRQKLSPEFEVKRQNILKANQNLTNQLVELERHFNNLEMNKFGETGRVASSRRVIYSNKSRSSQTQISSVYNALNSQLAAAEQLSDCLSKQISALNISSPSTKRGSVAKELFESIGLDHTIDAAKFSGGTPSKTVKRYPSTREHITSILGPLKTAEPETARRRRESLDRSLASLEPQKTTVKRIAQQQRLKISSDLPFRSNKKIFDSQMAAMSQEKSSSSSTSSIVESYANKLHYPSEVLHEKTKPSGPQHNTLFKWVKESAGPSEGPQHKYLELPGQLKSSDQPPKLGSSSPLSFSYSHKNVRDNISSSNVPSSGTTHTVPKSSTLTFKTTVIPQTNTSTLPDLSPSLTGSKFSQSPLAVKTSSGESGGVSSIITKNKQGGQAMPSLGTTKGLDVSPQNMGGAFRDPNKPSLSPEPPKSALLQGKTVQLGKITETAQSPVKAKPEVTFQPPAFPPTPVAQSSPYSVKPAIPSSATSSLSTMQESAAKTSNILSPTVSSILPSKESMPKPSSPLPDGTISSSLPSIQTPIKESSTGLNKIVSMPEVVTSEVTGTTVSASTSSSIPITEGKPSSVPATSGSLPSIPVSAPKVVPVSAESVVTSTGKDVGPSNPSSDEDEMEEEVPSASSDLNLGALGGFGLGSVPSSSPPKSNPFGNSFTTSDNKSSGSSFTLTTSPGQLFRPASLSIPSAQPAQSSQSTSSSTFSSAFPSGLSGFGQSAQIGSGQQSGFGQPAQIGAGQQAGFGQPAQIQSGFGQPAQVGVAQQSGFGQPAQIGAAQQSGYGQPAQFGAQQALGSVLGSFGQSRQLGSFGAGGFGGFASAPASGGFASLSSSNSGFAGGATGGGFSAAAPAGGGFASAATGGGFAAAGTGGGFAALASKGGGFAGAASSGGGFGGAAQGSGFSSGELSGFLLFSSLRS</sequence>
<dbReference type="PANTHER" id="PTHR34418:SF3">
    <property type="entry name" value="NUCLEAR PORE COMPLEX PROTEIN NUP214"/>
    <property type="match status" value="1"/>
</dbReference>
<feature type="region of interest" description="Disordered" evidence="2">
    <location>
        <begin position="1245"/>
        <end position="1345"/>
    </location>
</feature>
<keyword evidence="1" id="KW-0175">Coiled coil</keyword>
<proteinExistence type="predicted"/>
<dbReference type="eggNOG" id="ENOG502QSI5">
    <property type="taxonomic scope" value="Eukaryota"/>
</dbReference>
<dbReference type="EnsemblPlants" id="OPUNC07G25130.1">
    <property type="protein sequence ID" value="OPUNC07G25130.1"/>
    <property type="gene ID" value="OPUNC07G25130"/>
</dbReference>
<accession>A0A0E0LPX6</accession>
<feature type="compositionally biased region" description="Polar residues" evidence="2">
    <location>
        <begin position="1281"/>
        <end position="1308"/>
    </location>
</feature>
<dbReference type="OMA" id="KWVKESA"/>
<keyword evidence="4" id="KW-1185">Reference proteome</keyword>
<feature type="compositionally biased region" description="Low complexity" evidence="2">
    <location>
        <begin position="1172"/>
        <end position="1181"/>
    </location>
</feature>
<feature type="compositionally biased region" description="Polar residues" evidence="2">
    <location>
        <begin position="1145"/>
        <end position="1166"/>
    </location>
</feature>
<evidence type="ECO:0000313" key="4">
    <source>
        <dbReference type="Proteomes" id="UP000026962"/>
    </source>
</evidence>
<dbReference type="Proteomes" id="UP000026962">
    <property type="component" value="Chromosome 7"/>
</dbReference>
<feature type="compositionally biased region" description="Polar residues" evidence="2">
    <location>
        <begin position="1466"/>
        <end position="1485"/>
    </location>
</feature>
<feature type="compositionally biased region" description="Basic and acidic residues" evidence="2">
    <location>
        <begin position="684"/>
        <end position="694"/>
    </location>
</feature>
<dbReference type="STRING" id="4537.A0A0E0LPX6"/>
<reference evidence="3" key="1">
    <citation type="submission" date="2015-04" db="UniProtKB">
        <authorList>
            <consortium name="EnsemblPlants"/>
        </authorList>
    </citation>
    <scope>IDENTIFICATION</scope>
</reference>
<feature type="region of interest" description="Disordered" evidence="2">
    <location>
        <begin position="1145"/>
        <end position="1228"/>
    </location>
</feature>
<evidence type="ECO:0000256" key="1">
    <source>
        <dbReference type="SAM" id="Coils"/>
    </source>
</evidence>
<name>A0A0E0LPX6_ORYPU</name>
<dbReference type="HOGENOM" id="CLU_243789_0_0_1"/>
<dbReference type="GO" id="GO:0017056">
    <property type="term" value="F:structural constituent of nuclear pore"/>
    <property type="evidence" value="ECO:0007669"/>
    <property type="project" value="InterPro"/>
</dbReference>
<dbReference type="PANTHER" id="PTHR34418">
    <property type="entry name" value="NUCLEAR PORE COMPLEX PROTEIN NUP214 ISOFORM X1"/>
    <property type="match status" value="1"/>
</dbReference>
<feature type="compositionally biased region" description="Low complexity" evidence="2">
    <location>
        <begin position="1490"/>
        <end position="1558"/>
    </location>
</feature>
<evidence type="ECO:0008006" key="5">
    <source>
        <dbReference type="Google" id="ProtNLM"/>
    </source>
</evidence>
<feature type="region of interest" description="Disordered" evidence="2">
    <location>
        <begin position="1360"/>
        <end position="1558"/>
    </location>
</feature>
<dbReference type="GO" id="GO:0006405">
    <property type="term" value="P:RNA export from nucleus"/>
    <property type="evidence" value="ECO:0007669"/>
    <property type="project" value="InterPro"/>
</dbReference>
<organism evidence="3">
    <name type="scientific">Oryza punctata</name>
    <name type="common">Red rice</name>
    <dbReference type="NCBI Taxonomy" id="4537"/>
    <lineage>
        <taxon>Eukaryota</taxon>
        <taxon>Viridiplantae</taxon>
        <taxon>Streptophyta</taxon>
        <taxon>Embryophyta</taxon>
        <taxon>Tracheophyta</taxon>
        <taxon>Spermatophyta</taxon>
        <taxon>Magnoliopsida</taxon>
        <taxon>Liliopsida</taxon>
        <taxon>Poales</taxon>
        <taxon>Poaceae</taxon>
        <taxon>BOP clade</taxon>
        <taxon>Oryzoideae</taxon>
        <taxon>Oryzeae</taxon>
        <taxon>Oryzinae</taxon>
        <taxon>Oryza</taxon>
    </lineage>
</organism>
<evidence type="ECO:0000313" key="3">
    <source>
        <dbReference type="EnsemblPlants" id="OPUNC07G25130.1"/>
    </source>
</evidence>